<protein>
    <submittedName>
        <fullName evidence="2">Uncharacterized protein</fullName>
    </submittedName>
</protein>
<reference evidence="2" key="1">
    <citation type="submission" date="2024-05" db="EMBL/GenBank/DDBJ databases">
        <title>Whole genome shotgun sequence of Streptomyces daghestanicus NBRC 12762.</title>
        <authorList>
            <person name="Komaki H."/>
            <person name="Tamura T."/>
        </authorList>
    </citation>
    <scope>NUCLEOTIDE SEQUENCE</scope>
    <source>
        <strain evidence="2">NBRC 12762</strain>
    </source>
</reference>
<dbReference type="Gene3D" id="3.90.110.10">
    <property type="entry name" value="Lactate dehydrogenase/glycoside hydrolase, family 4, C-terminal"/>
    <property type="match status" value="1"/>
</dbReference>
<evidence type="ECO:0000313" key="3">
    <source>
        <dbReference type="Proteomes" id="UP001052655"/>
    </source>
</evidence>
<name>A0ABQ3QDF3_9ACTN</name>
<comment type="caution">
    <text evidence="2">The sequence shown here is derived from an EMBL/GenBank/DDBJ whole genome shotgun (WGS) entry which is preliminary data.</text>
</comment>
<sequence length="204" mass="22423">MRPTRIGSLPPQSAALHRARLGTTGLVVRAATEDEPLRIRHAAMTDPATAAALPVKRIRQLCDDMVRAHGDRSQPFPRAALDTWAGAGHLGRRPPAHGKPEAADGHERSVEEDGRAGCRSFPLRYVPPGEPDLMARSAGMRPRHRRDGWSRVPFTAESTGQVPVYRRPAGRRGRTDGRRPCPCGHPALPRRLLTQAARRVTFRA</sequence>
<feature type="region of interest" description="Disordered" evidence="1">
    <location>
        <begin position="86"/>
        <end position="115"/>
    </location>
</feature>
<organism evidence="2 3">
    <name type="scientific">Streptomyces daghestanicus</name>
    <dbReference type="NCBI Taxonomy" id="66885"/>
    <lineage>
        <taxon>Bacteria</taxon>
        <taxon>Bacillati</taxon>
        <taxon>Actinomycetota</taxon>
        <taxon>Actinomycetes</taxon>
        <taxon>Kitasatosporales</taxon>
        <taxon>Streptomycetaceae</taxon>
        <taxon>Streptomyces</taxon>
    </lineage>
</organism>
<accession>A0ABQ3QDF3</accession>
<dbReference type="EMBL" id="BNDX01000018">
    <property type="protein sequence ID" value="GHI35321.1"/>
    <property type="molecule type" value="Genomic_DNA"/>
</dbReference>
<keyword evidence="3" id="KW-1185">Reference proteome</keyword>
<dbReference type="SUPFAM" id="SSF56327">
    <property type="entry name" value="LDH C-terminal domain-like"/>
    <property type="match status" value="1"/>
</dbReference>
<evidence type="ECO:0000256" key="1">
    <source>
        <dbReference type="SAM" id="MobiDB-lite"/>
    </source>
</evidence>
<gene>
    <name evidence="2" type="ORF">Sdagh_70510</name>
</gene>
<evidence type="ECO:0000313" key="2">
    <source>
        <dbReference type="EMBL" id="GHI35321.1"/>
    </source>
</evidence>
<proteinExistence type="predicted"/>
<feature type="region of interest" description="Disordered" evidence="1">
    <location>
        <begin position="166"/>
        <end position="186"/>
    </location>
</feature>
<feature type="compositionally biased region" description="Basic and acidic residues" evidence="1">
    <location>
        <begin position="98"/>
        <end position="115"/>
    </location>
</feature>
<dbReference type="Proteomes" id="UP001052655">
    <property type="component" value="Unassembled WGS sequence"/>
</dbReference>
<dbReference type="InterPro" id="IPR015955">
    <property type="entry name" value="Lactate_DH/Glyco_Ohase_4_C"/>
</dbReference>